<dbReference type="PANTHER" id="PTHR22617:SF43">
    <property type="entry name" value="PROTEIN PILI"/>
    <property type="match status" value="1"/>
</dbReference>
<dbReference type="PANTHER" id="PTHR22617">
    <property type="entry name" value="CHEMOTAXIS SENSOR HISTIDINE KINASE-RELATED"/>
    <property type="match status" value="1"/>
</dbReference>
<evidence type="ECO:0000313" key="2">
    <source>
        <dbReference type="EMBL" id="MDM1696796.1"/>
    </source>
</evidence>
<reference evidence="2" key="1">
    <citation type="submission" date="2020-06" db="EMBL/GenBank/DDBJ databases">
        <authorList>
            <person name="Dong N."/>
        </authorList>
    </citation>
    <scope>NUCLEOTIDE SEQUENCE</scope>
    <source>
        <strain evidence="2">DF46-2-2</strain>
    </source>
</reference>
<dbReference type="RefSeq" id="WP_286594055.1">
    <property type="nucleotide sequence ID" value="NZ_JACANB010000005.1"/>
</dbReference>
<dbReference type="InterPro" id="IPR036061">
    <property type="entry name" value="CheW-like_dom_sf"/>
</dbReference>
<reference evidence="2" key="2">
    <citation type="journal article" date="2022" name="Sci. Total Environ.">
        <title>Prevalence, transmission, and molecular epidemiology of tet(X)-positive bacteria among humans, animals, and environmental niches in China: An epidemiological, and genomic-based study.</title>
        <authorList>
            <person name="Dong N."/>
            <person name="Zeng Y."/>
            <person name="Cai C."/>
            <person name="Sun C."/>
            <person name="Lu J."/>
            <person name="Liu C."/>
            <person name="Zhou H."/>
            <person name="Sun Q."/>
            <person name="Shu L."/>
            <person name="Wang H."/>
            <person name="Wang Y."/>
            <person name="Wang S."/>
            <person name="Wu C."/>
            <person name="Chan E.W."/>
            <person name="Chen G."/>
            <person name="Shen Z."/>
            <person name="Chen S."/>
            <person name="Zhang R."/>
        </authorList>
    </citation>
    <scope>NUCLEOTIDE SEQUENCE</scope>
    <source>
        <strain evidence="2">DF46-2-2</strain>
    </source>
</reference>
<evidence type="ECO:0000313" key="3">
    <source>
        <dbReference type="Proteomes" id="UP001173465"/>
    </source>
</evidence>
<dbReference type="GO" id="GO:0006935">
    <property type="term" value="P:chemotaxis"/>
    <property type="evidence" value="ECO:0007669"/>
    <property type="project" value="InterPro"/>
</dbReference>
<sequence length="183" mass="20675">MANTSTQFSKQPFQQLLELAALCQTHSSYLPAQRDAAHSWSGVGFRLGSHRYVVPFDEVSEVLYELSYTMIPRVKSWIKGVANVRGRLLPIIDLNALLDAPFTTPSKVRRVIVIEHDDIFAGFLVDEVYGMQHFLIASYQEIADTVSTKAQPYIHGAFVNEHTWQVFSLEQLIQSPDFFAVIA</sequence>
<dbReference type="GO" id="GO:0005829">
    <property type="term" value="C:cytosol"/>
    <property type="evidence" value="ECO:0007669"/>
    <property type="project" value="TreeGrafter"/>
</dbReference>
<dbReference type="EMBL" id="JACANB010000005">
    <property type="protein sequence ID" value="MDM1696796.1"/>
    <property type="molecule type" value="Genomic_DNA"/>
</dbReference>
<evidence type="ECO:0000259" key="1">
    <source>
        <dbReference type="PROSITE" id="PS50851"/>
    </source>
</evidence>
<protein>
    <submittedName>
        <fullName evidence="2">Chemotaxis protein CheW</fullName>
    </submittedName>
</protein>
<accession>A0AAW7DT78</accession>
<dbReference type="SMART" id="SM00260">
    <property type="entry name" value="CheW"/>
    <property type="match status" value="1"/>
</dbReference>
<dbReference type="SUPFAM" id="SSF50341">
    <property type="entry name" value="CheW-like"/>
    <property type="match status" value="1"/>
</dbReference>
<comment type="caution">
    <text evidence="2">The sequence shown here is derived from an EMBL/GenBank/DDBJ whole genome shotgun (WGS) entry which is preliminary data.</text>
</comment>
<gene>
    <name evidence="2" type="ORF">HX099_09015</name>
</gene>
<dbReference type="Gene3D" id="2.30.30.40">
    <property type="entry name" value="SH3 Domains"/>
    <property type="match status" value="1"/>
</dbReference>
<dbReference type="Gene3D" id="2.40.50.180">
    <property type="entry name" value="CheA-289, Domain 4"/>
    <property type="match status" value="1"/>
</dbReference>
<dbReference type="InterPro" id="IPR039315">
    <property type="entry name" value="CheW"/>
</dbReference>
<dbReference type="InterPro" id="IPR002545">
    <property type="entry name" value="CheW-lke_dom"/>
</dbReference>
<organism evidence="2 3">
    <name type="scientific">Thiopseudomonas alkaliphila</name>
    <dbReference type="NCBI Taxonomy" id="1697053"/>
    <lineage>
        <taxon>Bacteria</taxon>
        <taxon>Pseudomonadati</taxon>
        <taxon>Pseudomonadota</taxon>
        <taxon>Gammaproteobacteria</taxon>
        <taxon>Pseudomonadales</taxon>
        <taxon>Pseudomonadaceae</taxon>
        <taxon>Thiopseudomonas</taxon>
    </lineage>
</organism>
<dbReference type="Proteomes" id="UP001173465">
    <property type="component" value="Unassembled WGS sequence"/>
</dbReference>
<dbReference type="Pfam" id="PF01584">
    <property type="entry name" value="CheW"/>
    <property type="match status" value="1"/>
</dbReference>
<dbReference type="GO" id="GO:0007165">
    <property type="term" value="P:signal transduction"/>
    <property type="evidence" value="ECO:0007669"/>
    <property type="project" value="InterPro"/>
</dbReference>
<dbReference type="PROSITE" id="PS50851">
    <property type="entry name" value="CHEW"/>
    <property type="match status" value="1"/>
</dbReference>
<proteinExistence type="predicted"/>
<dbReference type="AlphaFoldDB" id="A0AAW7DT78"/>
<name>A0AAW7DT78_9GAMM</name>
<feature type="domain" description="CheW-like" evidence="1">
    <location>
        <begin position="39"/>
        <end position="178"/>
    </location>
</feature>